<comment type="subcellular location">
    <subcellularLocation>
        <location evidence="2">Cytoplasm</location>
        <location evidence="2">Nucleoid</location>
    </subcellularLocation>
</comment>
<organism evidence="5 6">
    <name type="scientific">candidate division LCP-89 bacterium B3_LCP</name>
    <dbReference type="NCBI Taxonomy" id="2012998"/>
    <lineage>
        <taxon>Bacteria</taxon>
        <taxon>Pseudomonadati</taxon>
        <taxon>Bacteria division LCP-89</taxon>
    </lineage>
</organism>
<comment type="caution">
    <text evidence="5">The sequence shown here is derived from an EMBL/GenBank/DDBJ whole genome shotgun (WGS) entry which is preliminary data.</text>
</comment>
<dbReference type="Pfam" id="PF02575">
    <property type="entry name" value="YbaB_DNA_bd"/>
    <property type="match status" value="1"/>
</dbReference>
<dbReference type="GO" id="GO:0003677">
    <property type="term" value="F:DNA binding"/>
    <property type="evidence" value="ECO:0007669"/>
    <property type="project" value="UniProtKB-UniRule"/>
</dbReference>
<dbReference type="EMBL" id="NJBN01000001">
    <property type="protein sequence ID" value="TKJ42361.1"/>
    <property type="molecule type" value="Genomic_DNA"/>
</dbReference>
<gene>
    <name evidence="5" type="ORF">CEE37_01390</name>
</gene>
<evidence type="ECO:0000313" key="5">
    <source>
        <dbReference type="EMBL" id="TKJ42361.1"/>
    </source>
</evidence>
<keyword evidence="2" id="KW-0963">Cytoplasm</keyword>
<sequence>MKRSGMGGLLKQAQKLQEDMAKAQAELETIEVEGSAGGGVVTVRASGKQEILEIKIDRDVIDPEDSEMLEDLIVAAVNQALQNAKAAGEEKMSSVTSGLMGGLPPGLKLPGM</sequence>
<feature type="region of interest" description="Disordered" evidence="4">
    <location>
        <begin position="88"/>
        <end position="112"/>
    </location>
</feature>
<dbReference type="PIRSF" id="PIRSF004555">
    <property type="entry name" value="UCP004555"/>
    <property type="match status" value="1"/>
</dbReference>
<dbReference type="GO" id="GO:0005829">
    <property type="term" value="C:cytosol"/>
    <property type="evidence" value="ECO:0007669"/>
    <property type="project" value="TreeGrafter"/>
</dbReference>
<dbReference type="PANTHER" id="PTHR33449:SF1">
    <property type="entry name" value="NUCLEOID-ASSOCIATED PROTEIN YBAB"/>
    <property type="match status" value="1"/>
</dbReference>
<dbReference type="NCBIfam" id="TIGR00103">
    <property type="entry name" value="DNA_YbaB_EbfC"/>
    <property type="match status" value="1"/>
</dbReference>
<evidence type="ECO:0000256" key="1">
    <source>
        <dbReference type="ARBA" id="ARBA00023125"/>
    </source>
</evidence>
<feature type="coiled-coil region" evidence="3">
    <location>
        <begin position="6"/>
        <end position="33"/>
    </location>
</feature>
<comment type="similarity">
    <text evidence="2">Belongs to the YbaB/EbfC family.</text>
</comment>
<evidence type="ECO:0000256" key="4">
    <source>
        <dbReference type="SAM" id="MobiDB-lite"/>
    </source>
</evidence>
<dbReference type="Gene3D" id="3.30.1310.10">
    <property type="entry name" value="Nucleoid-associated protein YbaB-like domain"/>
    <property type="match status" value="1"/>
</dbReference>
<dbReference type="InterPro" id="IPR004401">
    <property type="entry name" value="YbaB/EbfC"/>
</dbReference>
<protein>
    <recommendedName>
        <fullName evidence="2">Nucleoid-associated protein CEE37_01390</fullName>
    </recommendedName>
</protein>
<keyword evidence="1 2" id="KW-0238">DNA-binding</keyword>
<comment type="function">
    <text evidence="2">Binds to DNA and alters its conformation. May be involved in regulation of gene expression, nucleoid organization and DNA protection.</text>
</comment>
<dbReference type="Proteomes" id="UP000319619">
    <property type="component" value="Unassembled WGS sequence"/>
</dbReference>
<dbReference type="AlphaFoldDB" id="A0A532V5A1"/>
<dbReference type="SUPFAM" id="SSF82607">
    <property type="entry name" value="YbaB-like"/>
    <property type="match status" value="1"/>
</dbReference>
<evidence type="ECO:0000256" key="3">
    <source>
        <dbReference type="SAM" id="Coils"/>
    </source>
</evidence>
<dbReference type="InterPro" id="IPR036894">
    <property type="entry name" value="YbaB-like_sf"/>
</dbReference>
<keyword evidence="3" id="KW-0175">Coiled coil</keyword>
<evidence type="ECO:0000313" key="6">
    <source>
        <dbReference type="Proteomes" id="UP000319619"/>
    </source>
</evidence>
<reference evidence="5 6" key="1">
    <citation type="submission" date="2017-06" db="EMBL/GenBank/DDBJ databases">
        <title>Novel microbial phyla capable of carbon fixation and sulfur reduction in deep-sea sediments.</title>
        <authorList>
            <person name="Huang J."/>
            <person name="Baker B."/>
            <person name="Wang Y."/>
        </authorList>
    </citation>
    <scope>NUCLEOTIDE SEQUENCE [LARGE SCALE GENOMIC DNA]</scope>
    <source>
        <strain evidence="5">B3_LCP</strain>
    </source>
</reference>
<accession>A0A532V5A1</accession>
<dbReference type="HAMAP" id="MF_00274">
    <property type="entry name" value="DNA_YbaB_EbfC"/>
    <property type="match status" value="1"/>
</dbReference>
<dbReference type="PANTHER" id="PTHR33449">
    <property type="entry name" value="NUCLEOID-ASSOCIATED PROTEIN YBAB"/>
    <property type="match status" value="1"/>
</dbReference>
<proteinExistence type="inferred from homology"/>
<name>A0A532V5A1_UNCL8</name>
<dbReference type="GO" id="GO:0043590">
    <property type="term" value="C:bacterial nucleoid"/>
    <property type="evidence" value="ECO:0007669"/>
    <property type="project" value="UniProtKB-UniRule"/>
</dbReference>
<comment type="subunit">
    <text evidence="2">Homodimer.</text>
</comment>
<evidence type="ECO:0000256" key="2">
    <source>
        <dbReference type="HAMAP-Rule" id="MF_00274"/>
    </source>
</evidence>